<feature type="compositionally biased region" description="Acidic residues" evidence="1">
    <location>
        <begin position="28"/>
        <end position="45"/>
    </location>
</feature>
<feature type="region of interest" description="Disordered" evidence="1">
    <location>
        <begin position="1"/>
        <end position="47"/>
    </location>
</feature>
<evidence type="ECO:0000313" key="2">
    <source>
        <dbReference type="EMBL" id="CAB1434633.1"/>
    </source>
</evidence>
<organism evidence="2 3">
    <name type="scientific">Pleuronectes platessa</name>
    <name type="common">European plaice</name>
    <dbReference type="NCBI Taxonomy" id="8262"/>
    <lineage>
        <taxon>Eukaryota</taxon>
        <taxon>Metazoa</taxon>
        <taxon>Chordata</taxon>
        <taxon>Craniata</taxon>
        <taxon>Vertebrata</taxon>
        <taxon>Euteleostomi</taxon>
        <taxon>Actinopterygii</taxon>
        <taxon>Neopterygii</taxon>
        <taxon>Teleostei</taxon>
        <taxon>Neoteleostei</taxon>
        <taxon>Acanthomorphata</taxon>
        <taxon>Carangaria</taxon>
        <taxon>Pleuronectiformes</taxon>
        <taxon>Pleuronectoidei</taxon>
        <taxon>Pleuronectidae</taxon>
        <taxon>Pleuronectes</taxon>
    </lineage>
</organism>
<dbReference type="EMBL" id="CADEAL010001680">
    <property type="protein sequence ID" value="CAB1434633.1"/>
    <property type="molecule type" value="Genomic_DNA"/>
</dbReference>
<keyword evidence="3" id="KW-1185">Reference proteome</keyword>
<evidence type="ECO:0000256" key="1">
    <source>
        <dbReference type="SAM" id="MobiDB-lite"/>
    </source>
</evidence>
<evidence type="ECO:0000313" key="3">
    <source>
        <dbReference type="Proteomes" id="UP001153269"/>
    </source>
</evidence>
<protein>
    <submittedName>
        <fullName evidence="2">Uncharacterized protein</fullName>
    </submittedName>
</protein>
<dbReference type="Proteomes" id="UP001153269">
    <property type="component" value="Unassembled WGS sequence"/>
</dbReference>
<dbReference type="AlphaFoldDB" id="A0A9N7YRD5"/>
<sequence>MESGESGESGEGEARAVDGGGNELGHAEEEEEEEEEVVEEEEEEGAQFSLISQSGVETVHLWKCCFVPLDLNL</sequence>
<gene>
    <name evidence="2" type="ORF">PLEPLA_LOCUS22682</name>
</gene>
<accession>A0A9N7YRD5</accession>
<name>A0A9N7YRD5_PLEPL</name>
<reference evidence="2" key="1">
    <citation type="submission" date="2020-03" db="EMBL/GenBank/DDBJ databases">
        <authorList>
            <person name="Weist P."/>
        </authorList>
    </citation>
    <scope>NUCLEOTIDE SEQUENCE</scope>
</reference>
<proteinExistence type="predicted"/>
<comment type="caution">
    <text evidence="2">The sequence shown here is derived from an EMBL/GenBank/DDBJ whole genome shotgun (WGS) entry which is preliminary data.</text>
</comment>